<name>A0A915JVU9_ROMCU</name>
<sequence>MSDVKIESQFGFSVEFYPRKVGIFDAMKRRYLRQVILGISCDSTNAEKVVEAYTFRFHYTEDGPSVTMCGQNSKYESSNLIPVESSKGDVVRLIRQMSFFVRSLENLPSSDAYFTIKLLYFDDRTPTDYEPPGFEAAKTEDFDFGMRKIVTLDMGRVKTSFHTCRVGVRSTLSVELEKSLSSSSKENKSSTISHAKKKKINGSEKILEEINQENIPATKRR</sequence>
<feature type="compositionally biased region" description="Low complexity" evidence="6">
    <location>
        <begin position="179"/>
        <end position="193"/>
    </location>
</feature>
<dbReference type="InterPro" id="IPR003511">
    <property type="entry name" value="HORMA_dom"/>
</dbReference>
<protein>
    <submittedName>
        <fullName evidence="9">HORMA domain-containing protein</fullName>
    </submittedName>
</protein>
<evidence type="ECO:0000256" key="2">
    <source>
        <dbReference type="ARBA" id="ARBA00004286"/>
    </source>
</evidence>
<dbReference type="PANTHER" id="PTHR48225:SF7">
    <property type="entry name" value="MEIOSIS-SPECIFIC PROTEIN HOP1"/>
    <property type="match status" value="1"/>
</dbReference>
<organism evidence="8 9">
    <name type="scientific">Romanomermis culicivorax</name>
    <name type="common">Nematode worm</name>
    <dbReference type="NCBI Taxonomy" id="13658"/>
    <lineage>
        <taxon>Eukaryota</taxon>
        <taxon>Metazoa</taxon>
        <taxon>Ecdysozoa</taxon>
        <taxon>Nematoda</taxon>
        <taxon>Enoplea</taxon>
        <taxon>Dorylaimia</taxon>
        <taxon>Mermithida</taxon>
        <taxon>Mermithoidea</taxon>
        <taxon>Mermithidae</taxon>
        <taxon>Romanomermis</taxon>
    </lineage>
</organism>
<dbReference type="GO" id="GO:0005634">
    <property type="term" value="C:nucleus"/>
    <property type="evidence" value="ECO:0007669"/>
    <property type="project" value="UniProtKB-SubCell"/>
</dbReference>
<keyword evidence="8" id="KW-1185">Reference proteome</keyword>
<dbReference type="AlphaFoldDB" id="A0A915JVU9"/>
<dbReference type="Proteomes" id="UP000887565">
    <property type="component" value="Unplaced"/>
</dbReference>
<dbReference type="WBParaSite" id="nRc.2.0.1.t30436-RA">
    <property type="protein sequence ID" value="nRc.2.0.1.t30436-RA"/>
    <property type="gene ID" value="nRc.2.0.1.g30436"/>
</dbReference>
<dbReference type="InterPro" id="IPR036570">
    <property type="entry name" value="HORMA_dom_sf"/>
</dbReference>
<dbReference type="PROSITE" id="PS50815">
    <property type="entry name" value="HORMA"/>
    <property type="match status" value="1"/>
</dbReference>
<dbReference type="SUPFAM" id="SSF56019">
    <property type="entry name" value="The spindle assembly checkpoint protein mad2"/>
    <property type="match status" value="1"/>
</dbReference>
<dbReference type="Pfam" id="PF02301">
    <property type="entry name" value="HORMA"/>
    <property type="match status" value="1"/>
</dbReference>
<evidence type="ECO:0000313" key="8">
    <source>
        <dbReference type="Proteomes" id="UP000887565"/>
    </source>
</evidence>
<dbReference type="GO" id="GO:0005694">
    <property type="term" value="C:chromosome"/>
    <property type="evidence" value="ECO:0007669"/>
    <property type="project" value="UniProtKB-SubCell"/>
</dbReference>
<evidence type="ECO:0000256" key="1">
    <source>
        <dbReference type="ARBA" id="ARBA00004123"/>
    </source>
</evidence>
<dbReference type="Gene3D" id="3.30.900.10">
    <property type="entry name" value="HORMA domain"/>
    <property type="match status" value="1"/>
</dbReference>
<feature type="domain" description="HORMA" evidence="7">
    <location>
        <begin position="1"/>
        <end position="168"/>
    </location>
</feature>
<evidence type="ECO:0000256" key="6">
    <source>
        <dbReference type="SAM" id="MobiDB-lite"/>
    </source>
</evidence>
<evidence type="ECO:0000256" key="5">
    <source>
        <dbReference type="ARBA" id="ARBA00023254"/>
    </source>
</evidence>
<reference evidence="9" key="1">
    <citation type="submission" date="2022-11" db="UniProtKB">
        <authorList>
            <consortium name="WormBaseParasite"/>
        </authorList>
    </citation>
    <scope>IDENTIFICATION</scope>
</reference>
<evidence type="ECO:0000313" key="9">
    <source>
        <dbReference type="WBParaSite" id="nRc.2.0.1.t30436-RA"/>
    </source>
</evidence>
<evidence type="ECO:0000256" key="3">
    <source>
        <dbReference type="ARBA" id="ARBA00022454"/>
    </source>
</evidence>
<comment type="subcellular location">
    <subcellularLocation>
        <location evidence="2">Chromosome</location>
    </subcellularLocation>
    <subcellularLocation>
        <location evidence="1">Nucleus</location>
    </subcellularLocation>
</comment>
<evidence type="ECO:0000256" key="4">
    <source>
        <dbReference type="ARBA" id="ARBA00023242"/>
    </source>
</evidence>
<proteinExistence type="predicted"/>
<evidence type="ECO:0000259" key="7">
    <source>
        <dbReference type="PROSITE" id="PS50815"/>
    </source>
</evidence>
<dbReference type="PANTHER" id="PTHR48225">
    <property type="entry name" value="HORMA DOMAIN-CONTAINING PROTEIN 1"/>
    <property type="match status" value="1"/>
</dbReference>
<keyword evidence="4" id="KW-0539">Nucleus</keyword>
<keyword evidence="3" id="KW-0158">Chromosome</keyword>
<dbReference type="InterPro" id="IPR051294">
    <property type="entry name" value="HORMA_MeioticProgression"/>
</dbReference>
<feature type="region of interest" description="Disordered" evidence="6">
    <location>
        <begin position="179"/>
        <end position="198"/>
    </location>
</feature>
<accession>A0A915JVU9</accession>
<dbReference type="GO" id="GO:0051321">
    <property type="term" value="P:meiotic cell cycle"/>
    <property type="evidence" value="ECO:0007669"/>
    <property type="project" value="UniProtKB-KW"/>
</dbReference>
<dbReference type="OMA" id="HYTEDGP"/>
<keyword evidence="5" id="KW-0469">Meiosis</keyword>